<accession>A0A2L0EWS1</accession>
<dbReference type="EMBL" id="CP012673">
    <property type="protein sequence ID" value="AUX43742.1"/>
    <property type="molecule type" value="Genomic_DNA"/>
</dbReference>
<dbReference type="GO" id="GO:0016747">
    <property type="term" value="F:acyltransferase activity, transferring groups other than amino-acyl groups"/>
    <property type="evidence" value="ECO:0007669"/>
    <property type="project" value="InterPro"/>
</dbReference>
<organism evidence="2 3">
    <name type="scientific">Sorangium cellulosum</name>
    <name type="common">Polyangium cellulosum</name>
    <dbReference type="NCBI Taxonomy" id="56"/>
    <lineage>
        <taxon>Bacteria</taxon>
        <taxon>Pseudomonadati</taxon>
        <taxon>Myxococcota</taxon>
        <taxon>Polyangia</taxon>
        <taxon>Polyangiales</taxon>
        <taxon>Polyangiaceae</taxon>
        <taxon>Sorangium</taxon>
    </lineage>
</organism>
<proteinExistence type="predicted"/>
<dbReference type="Pfam" id="PF00583">
    <property type="entry name" value="Acetyltransf_1"/>
    <property type="match status" value="1"/>
</dbReference>
<evidence type="ECO:0000313" key="3">
    <source>
        <dbReference type="Proteomes" id="UP000238348"/>
    </source>
</evidence>
<sequence length="184" mass="20955">MQERRVYRQNELPESLMWQAVSFMRVQWPSIFKGSLRLLKHTYPPDMGTVHFTISEEGVLLSYASVLRIDLPHAGERHVVYGLGNVFTFPPYQGEGLGRQVVEMATGFLRSSEADVAALFCSSRLERFYAASGWEAQHGAITRVGTPERFTVHDELRMMLFVSDKGRDARAAFAGEPLYVPWPW</sequence>
<dbReference type="PROSITE" id="PS51186">
    <property type="entry name" value="GNAT"/>
    <property type="match status" value="1"/>
</dbReference>
<evidence type="ECO:0000313" key="2">
    <source>
        <dbReference type="EMBL" id="AUX43742.1"/>
    </source>
</evidence>
<dbReference type="Proteomes" id="UP000238348">
    <property type="component" value="Chromosome"/>
</dbReference>
<dbReference type="AlphaFoldDB" id="A0A2L0EWS1"/>
<feature type="domain" description="N-acetyltransferase" evidence="1">
    <location>
        <begin position="7"/>
        <end position="163"/>
    </location>
</feature>
<reference evidence="2 3" key="1">
    <citation type="submission" date="2015-09" db="EMBL/GenBank/DDBJ databases">
        <title>Sorangium comparison.</title>
        <authorList>
            <person name="Zaburannyi N."/>
            <person name="Bunk B."/>
            <person name="Overmann J."/>
            <person name="Mueller R."/>
        </authorList>
    </citation>
    <scope>NUCLEOTIDE SEQUENCE [LARGE SCALE GENOMIC DNA]</scope>
    <source>
        <strain evidence="2 3">So ce26</strain>
    </source>
</reference>
<dbReference type="InterPro" id="IPR000182">
    <property type="entry name" value="GNAT_dom"/>
</dbReference>
<dbReference type="OrthoDB" id="7017613at2"/>
<dbReference type="SUPFAM" id="SSF55729">
    <property type="entry name" value="Acyl-CoA N-acyltransferases (Nat)"/>
    <property type="match status" value="1"/>
</dbReference>
<dbReference type="InterPro" id="IPR016181">
    <property type="entry name" value="Acyl_CoA_acyltransferase"/>
</dbReference>
<dbReference type="Gene3D" id="3.40.630.30">
    <property type="match status" value="1"/>
</dbReference>
<evidence type="ECO:0000259" key="1">
    <source>
        <dbReference type="PROSITE" id="PS51186"/>
    </source>
</evidence>
<name>A0A2L0EWS1_SORCE</name>
<protein>
    <recommendedName>
        <fullName evidence="1">N-acetyltransferase domain-containing protein</fullName>
    </recommendedName>
</protein>
<gene>
    <name evidence="2" type="ORF">SOCE26_051970</name>
</gene>
<dbReference type="RefSeq" id="WP_104982377.1">
    <property type="nucleotide sequence ID" value="NZ_CP012673.1"/>
</dbReference>